<keyword evidence="2" id="KW-0808">Transferase</keyword>
<evidence type="ECO:0000313" key="4">
    <source>
        <dbReference type="Proteomes" id="UP000254589"/>
    </source>
</evidence>
<dbReference type="AlphaFoldDB" id="A0AAJ5D2P0"/>
<dbReference type="InterPro" id="IPR011009">
    <property type="entry name" value="Kinase-like_dom_sf"/>
</dbReference>
<dbReference type="EMBL" id="UGSJ01000001">
    <property type="protein sequence ID" value="SUA92917.1"/>
    <property type="molecule type" value="Genomic_DNA"/>
</dbReference>
<dbReference type="RefSeq" id="WP_039412294.1">
    <property type="nucleotide sequence ID" value="NZ_CP010310.2"/>
</dbReference>
<dbReference type="SUPFAM" id="SSF56112">
    <property type="entry name" value="Protein kinase-like (PK-like)"/>
    <property type="match status" value="1"/>
</dbReference>
<proteinExistence type="predicted"/>
<name>A0AAJ5D2P0_PANPU</name>
<reference evidence="1" key="2">
    <citation type="submission" date="2016-11" db="EMBL/GenBank/DDBJ databases">
        <title>Complete Genome Sequencing of Pandoraea pulmonicola DSM 16583.</title>
        <authorList>
            <person name="Chan K.-G."/>
        </authorList>
    </citation>
    <scope>NUCLEOTIDE SEQUENCE</scope>
    <source>
        <strain evidence="1">DSM 16583</strain>
    </source>
</reference>
<gene>
    <name evidence="2" type="ORF">NCTC13159_04462</name>
    <name evidence="1" type="ORF">RO07_24270</name>
</gene>
<dbReference type="Proteomes" id="UP000035086">
    <property type="component" value="Chromosome"/>
</dbReference>
<dbReference type="GO" id="GO:0019748">
    <property type="term" value="P:secondary metabolic process"/>
    <property type="evidence" value="ECO:0007669"/>
    <property type="project" value="InterPro"/>
</dbReference>
<evidence type="ECO:0000313" key="1">
    <source>
        <dbReference type="EMBL" id="AJC22796.1"/>
    </source>
</evidence>
<dbReference type="Pfam" id="PF04655">
    <property type="entry name" value="APH_6_hur"/>
    <property type="match status" value="1"/>
</dbReference>
<evidence type="ECO:0000313" key="2">
    <source>
        <dbReference type="EMBL" id="SUA92917.1"/>
    </source>
</evidence>
<dbReference type="InterPro" id="IPR006748">
    <property type="entry name" value="NH2Glyco/OHUrea_AB-resist_kin"/>
</dbReference>
<dbReference type="EMBL" id="CP010310">
    <property type="protein sequence ID" value="AJC22796.1"/>
    <property type="molecule type" value="Genomic_DNA"/>
</dbReference>
<organism evidence="2 4">
    <name type="scientific">Pandoraea pulmonicola</name>
    <dbReference type="NCBI Taxonomy" id="93221"/>
    <lineage>
        <taxon>Bacteria</taxon>
        <taxon>Pseudomonadati</taxon>
        <taxon>Pseudomonadota</taxon>
        <taxon>Betaproteobacteria</taxon>
        <taxon>Burkholderiales</taxon>
        <taxon>Burkholderiaceae</taxon>
        <taxon>Pandoraea</taxon>
    </lineage>
</organism>
<reference evidence="2 4" key="3">
    <citation type="submission" date="2018-06" db="EMBL/GenBank/DDBJ databases">
        <authorList>
            <consortium name="Pathogen Informatics"/>
            <person name="Doyle S."/>
        </authorList>
    </citation>
    <scope>NUCLEOTIDE SEQUENCE [LARGE SCALE GENOMIC DNA]</scope>
    <source>
        <strain evidence="2 4">NCTC13159</strain>
    </source>
</reference>
<dbReference type="Gene3D" id="1.20.1270.240">
    <property type="match status" value="1"/>
</dbReference>
<dbReference type="GO" id="GO:0016301">
    <property type="term" value="F:kinase activity"/>
    <property type="evidence" value="ECO:0007669"/>
    <property type="project" value="UniProtKB-KW"/>
</dbReference>
<reference evidence="3" key="1">
    <citation type="submission" date="2014-12" db="EMBL/GenBank/DDBJ databases">
        <title>Complete Genome Sequencing of Pandoraea pulmonicola DSM 16583.</title>
        <authorList>
            <person name="Chan K.-G."/>
        </authorList>
    </citation>
    <scope>NUCLEOTIDE SEQUENCE [LARGE SCALE GENOMIC DNA]</scope>
    <source>
        <strain evidence="3">DSM 16583</strain>
    </source>
</reference>
<dbReference type="KEGG" id="ppul:RO07_24270"/>
<dbReference type="GO" id="GO:0016773">
    <property type="term" value="F:phosphotransferase activity, alcohol group as acceptor"/>
    <property type="evidence" value="ECO:0007669"/>
    <property type="project" value="InterPro"/>
</dbReference>
<protein>
    <submittedName>
        <fullName evidence="2">Aminoglycoside/hydroxyurea antibiotic resistance kinase</fullName>
    </submittedName>
</protein>
<keyword evidence="2" id="KW-0418">Kinase</keyword>
<dbReference type="Gene3D" id="1.10.510.10">
    <property type="entry name" value="Transferase(Phosphotransferase) domain 1"/>
    <property type="match status" value="1"/>
</dbReference>
<dbReference type="Proteomes" id="UP000254589">
    <property type="component" value="Unassembled WGS sequence"/>
</dbReference>
<accession>A0AAJ5D2P0</accession>
<sequence length="284" mass="31091">MTWFEPYLARWRLRVDGEPFASKHSHLLPVRRKGVAAMLKVSHEKEERDGSALMAWWNGDGAAPVLEHDAEALLMLRADGRETLVEMSRQGRDDAATDILCAVVARLHRPRRETLPPLPPLPPLIPLTVRFSSLLSSAEGLGRPFVQCADVARALLATPQDVMVLHGDIHHGNVLDFGAAGWLAIDPKGLYGERGFDYANLFCNPDAQSALAPGVFDRRVERVARIAGLAPERLLRWVMAWAGLSAVWMLEDGDEEDGEEDGEVGVAGTLSIARRAAASLGIEI</sequence>
<keyword evidence="3" id="KW-1185">Reference proteome</keyword>
<evidence type="ECO:0000313" key="3">
    <source>
        <dbReference type="Proteomes" id="UP000035086"/>
    </source>
</evidence>